<dbReference type="AlphaFoldDB" id="A0A834MKP0"/>
<evidence type="ECO:0000313" key="1">
    <source>
        <dbReference type="EMBL" id="KAF7283695.1"/>
    </source>
</evidence>
<proteinExistence type="predicted"/>
<accession>A0A834MKP0</accession>
<gene>
    <name evidence="1" type="ORF">GWI33_023191</name>
</gene>
<organism evidence="1 2">
    <name type="scientific">Rhynchophorus ferrugineus</name>
    <name type="common">Red palm weevil</name>
    <name type="synonym">Curculio ferrugineus</name>
    <dbReference type="NCBI Taxonomy" id="354439"/>
    <lineage>
        <taxon>Eukaryota</taxon>
        <taxon>Metazoa</taxon>
        <taxon>Ecdysozoa</taxon>
        <taxon>Arthropoda</taxon>
        <taxon>Hexapoda</taxon>
        <taxon>Insecta</taxon>
        <taxon>Pterygota</taxon>
        <taxon>Neoptera</taxon>
        <taxon>Endopterygota</taxon>
        <taxon>Coleoptera</taxon>
        <taxon>Polyphaga</taxon>
        <taxon>Cucujiformia</taxon>
        <taxon>Curculionidae</taxon>
        <taxon>Dryophthorinae</taxon>
        <taxon>Rhynchophorus</taxon>
    </lineage>
</organism>
<protein>
    <submittedName>
        <fullName evidence="1">Uncharacterized protein</fullName>
    </submittedName>
</protein>
<name>A0A834MKP0_RHYFE</name>
<comment type="caution">
    <text evidence="1">The sequence shown here is derived from an EMBL/GenBank/DDBJ whole genome shotgun (WGS) entry which is preliminary data.</text>
</comment>
<dbReference type="EMBL" id="JAACXV010000091">
    <property type="protein sequence ID" value="KAF7283695.1"/>
    <property type="molecule type" value="Genomic_DNA"/>
</dbReference>
<sequence length="121" mass="13564">MGRRLIFHNAPFSTTELPAPLLRVPPRRGGEGRRGGPGRPCRRIYGSDVLGESKIFTSHVLTQFPLGSLVFPLLFMSSVKRPRLLREQRPPAGSDRRNGRVKTALTLISLLIRVEHCTCTY</sequence>
<keyword evidence="2" id="KW-1185">Reference proteome</keyword>
<dbReference type="Proteomes" id="UP000625711">
    <property type="component" value="Unassembled WGS sequence"/>
</dbReference>
<reference evidence="1" key="1">
    <citation type="submission" date="2020-08" db="EMBL/GenBank/DDBJ databases">
        <title>Genome sequencing and assembly of the red palm weevil Rhynchophorus ferrugineus.</title>
        <authorList>
            <person name="Dias G.B."/>
            <person name="Bergman C.M."/>
            <person name="Manee M."/>
        </authorList>
    </citation>
    <scope>NUCLEOTIDE SEQUENCE</scope>
    <source>
        <strain evidence="1">AA-2017</strain>
        <tissue evidence="1">Whole larva</tissue>
    </source>
</reference>
<evidence type="ECO:0000313" key="2">
    <source>
        <dbReference type="Proteomes" id="UP000625711"/>
    </source>
</evidence>